<name>A0A433UNT9_ANAVA</name>
<feature type="region of interest" description="Disordered" evidence="2">
    <location>
        <begin position="158"/>
        <end position="185"/>
    </location>
</feature>
<comment type="caution">
    <text evidence="3">The sequence shown here is derived from an EMBL/GenBank/DDBJ whole genome shotgun (WGS) entry which is preliminary data.</text>
</comment>
<feature type="compositionally biased region" description="Polar residues" evidence="2">
    <location>
        <begin position="172"/>
        <end position="182"/>
    </location>
</feature>
<keyword evidence="4" id="KW-1185">Reference proteome</keyword>
<feature type="coiled-coil region" evidence="1">
    <location>
        <begin position="49"/>
        <end position="76"/>
    </location>
</feature>
<gene>
    <name evidence="3" type="ORF">DSM107003_32040</name>
</gene>
<feature type="compositionally biased region" description="Low complexity" evidence="2">
    <location>
        <begin position="158"/>
        <end position="171"/>
    </location>
</feature>
<evidence type="ECO:0000256" key="2">
    <source>
        <dbReference type="SAM" id="MobiDB-lite"/>
    </source>
</evidence>
<reference evidence="3 4" key="1">
    <citation type="journal article" date="2019" name="Genome Biol. Evol.">
        <title>Day and night: Metabolic profiles and evolutionary relationships of six axenic non-marine cyanobacteria.</title>
        <authorList>
            <person name="Will S.E."/>
            <person name="Henke P."/>
            <person name="Boedeker C."/>
            <person name="Huang S."/>
            <person name="Brinkmann H."/>
            <person name="Rohde M."/>
            <person name="Jarek M."/>
            <person name="Friedl T."/>
            <person name="Seufert S."/>
            <person name="Schumacher M."/>
            <person name="Overmann J."/>
            <person name="Neumann-Schaal M."/>
            <person name="Petersen J."/>
        </authorList>
    </citation>
    <scope>NUCLEOTIDE SEQUENCE [LARGE SCALE GENOMIC DNA]</scope>
    <source>
        <strain evidence="3 4">SAG 1403-4b</strain>
    </source>
</reference>
<accession>A0A433UNT9</accession>
<sequence>MQTAKRIYYNKIVTHPTFGVLTVGLFDDLSRFLEERLEEFLRNNPHLELEMLLEQLREQEEDTLKLIAELQLQEKRSQDDILSTAQEIQRWHIRVQKAKAAGRQDLATAAQDREDALLREGNQRWGQMQGLKERIIQSQELLRKIQQRRQEVQAKATEAQTARAKTQTQQRLETNTWQTPPSSFDDLEDTFQRWETQDELEQMKRNLGK</sequence>
<evidence type="ECO:0008006" key="5">
    <source>
        <dbReference type="Google" id="ProtNLM"/>
    </source>
</evidence>
<dbReference type="NCBIfam" id="TIGR04376">
    <property type="entry name" value="TIGR04376 family protein"/>
    <property type="match status" value="1"/>
</dbReference>
<dbReference type="InterPro" id="IPR030816">
    <property type="entry name" value="CHP04376"/>
</dbReference>
<dbReference type="EMBL" id="RSCM01000010">
    <property type="protein sequence ID" value="RUS95501.1"/>
    <property type="molecule type" value="Genomic_DNA"/>
</dbReference>
<evidence type="ECO:0000313" key="3">
    <source>
        <dbReference type="EMBL" id="RUS95501.1"/>
    </source>
</evidence>
<organism evidence="3 4">
    <name type="scientific">Trichormus variabilis SAG 1403-4b</name>
    <dbReference type="NCBI Taxonomy" id="447716"/>
    <lineage>
        <taxon>Bacteria</taxon>
        <taxon>Bacillati</taxon>
        <taxon>Cyanobacteriota</taxon>
        <taxon>Cyanophyceae</taxon>
        <taxon>Nostocales</taxon>
        <taxon>Nostocaceae</taxon>
        <taxon>Trichormus</taxon>
    </lineage>
</organism>
<evidence type="ECO:0000313" key="4">
    <source>
        <dbReference type="Proteomes" id="UP000276103"/>
    </source>
</evidence>
<dbReference type="Proteomes" id="UP000276103">
    <property type="component" value="Unassembled WGS sequence"/>
</dbReference>
<evidence type="ECO:0000256" key="1">
    <source>
        <dbReference type="SAM" id="Coils"/>
    </source>
</evidence>
<protein>
    <recommendedName>
        <fullName evidence="5">TIGR04376 family protein</fullName>
    </recommendedName>
</protein>
<keyword evidence="1" id="KW-0175">Coiled coil</keyword>
<dbReference type="AlphaFoldDB" id="A0A433UNT9"/>
<proteinExistence type="predicted"/>